<accession>A0ABR0NEV9</accession>
<protein>
    <recommendedName>
        <fullName evidence="3">UBN2_2 domain-containing protein</fullName>
    </recommendedName>
</protein>
<comment type="caution">
    <text evidence="1">The sequence shown here is derived from an EMBL/GenBank/DDBJ whole genome shotgun (WGS) entry which is preliminary data.</text>
</comment>
<sequence>MYLLIVLGCMDIDLTLKGEQSAPLTAESTSDVKRDFEMWDRSNRMSLMIMKHSILEAFRGTKFEKITQAKYFLDKIEKHFAKNNKVEMTLFLNFFDIYEI</sequence>
<dbReference type="Proteomes" id="UP001358586">
    <property type="component" value="Chromosome 10"/>
</dbReference>
<keyword evidence="2" id="KW-1185">Reference proteome</keyword>
<reference evidence="1 2" key="1">
    <citation type="submission" date="2023-03" db="EMBL/GenBank/DDBJ databases">
        <title>WGS of Gossypium arboreum.</title>
        <authorList>
            <person name="Yu D."/>
        </authorList>
    </citation>
    <scope>NUCLEOTIDE SEQUENCE [LARGE SCALE GENOMIC DNA]</scope>
    <source>
        <tissue evidence="1">Leaf</tissue>
    </source>
</reference>
<evidence type="ECO:0008006" key="3">
    <source>
        <dbReference type="Google" id="ProtNLM"/>
    </source>
</evidence>
<gene>
    <name evidence="1" type="ORF">PVK06_034673</name>
</gene>
<proteinExistence type="predicted"/>
<organism evidence="1 2">
    <name type="scientific">Gossypium arboreum</name>
    <name type="common">Tree cotton</name>
    <name type="synonym">Gossypium nanking</name>
    <dbReference type="NCBI Taxonomy" id="29729"/>
    <lineage>
        <taxon>Eukaryota</taxon>
        <taxon>Viridiplantae</taxon>
        <taxon>Streptophyta</taxon>
        <taxon>Embryophyta</taxon>
        <taxon>Tracheophyta</taxon>
        <taxon>Spermatophyta</taxon>
        <taxon>Magnoliopsida</taxon>
        <taxon>eudicotyledons</taxon>
        <taxon>Gunneridae</taxon>
        <taxon>Pentapetalae</taxon>
        <taxon>rosids</taxon>
        <taxon>malvids</taxon>
        <taxon>Malvales</taxon>
        <taxon>Malvaceae</taxon>
        <taxon>Malvoideae</taxon>
        <taxon>Gossypium</taxon>
    </lineage>
</organism>
<dbReference type="EMBL" id="JARKNE010000010">
    <property type="protein sequence ID" value="KAK5793523.1"/>
    <property type="molecule type" value="Genomic_DNA"/>
</dbReference>
<evidence type="ECO:0000313" key="1">
    <source>
        <dbReference type="EMBL" id="KAK5793523.1"/>
    </source>
</evidence>
<evidence type="ECO:0000313" key="2">
    <source>
        <dbReference type="Proteomes" id="UP001358586"/>
    </source>
</evidence>
<name>A0ABR0NEV9_GOSAR</name>